<proteinExistence type="predicted"/>
<evidence type="ECO:0000313" key="2">
    <source>
        <dbReference type="Proteomes" id="UP001603857"/>
    </source>
</evidence>
<keyword evidence="2" id="KW-1185">Reference proteome</keyword>
<protein>
    <submittedName>
        <fullName evidence="1">Uncharacterized protein</fullName>
    </submittedName>
</protein>
<sequence length="92" mass="10784">MLVRLASQLMPKNIMLRTLDRKMRRSQLKKLNNHLRIQLSEMFLLEINASFGQKQLASGIEVKTRKFERKKGIPFWIEMSLALRLLAVSCQV</sequence>
<name>A0ABD1MIB5_9FABA</name>
<reference evidence="1 2" key="1">
    <citation type="submission" date="2024-08" db="EMBL/GenBank/DDBJ databases">
        <title>Insights into the chromosomal genome structure of Flemingia macrophylla.</title>
        <authorList>
            <person name="Ding Y."/>
            <person name="Zhao Y."/>
            <person name="Bi W."/>
            <person name="Wu M."/>
            <person name="Zhao G."/>
            <person name="Gong Y."/>
            <person name="Li W."/>
            <person name="Zhang P."/>
        </authorList>
    </citation>
    <scope>NUCLEOTIDE SEQUENCE [LARGE SCALE GENOMIC DNA]</scope>
    <source>
        <strain evidence="1">DYQJB</strain>
        <tissue evidence="1">Leaf</tissue>
    </source>
</reference>
<dbReference type="Proteomes" id="UP001603857">
    <property type="component" value="Unassembled WGS sequence"/>
</dbReference>
<organism evidence="1 2">
    <name type="scientific">Flemingia macrophylla</name>
    <dbReference type="NCBI Taxonomy" id="520843"/>
    <lineage>
        <taxon>Eukaryota</taxon>
        <taxon>Viridiplantae</taxon>
        <taxon>Streptophyta</taxon>
        <taxon>Embryophyta</taxon>
        <taxon>Tracheophyta</taxon>
        <taxon>Spermatophyta</taxon>
        <taxon>Magnoliopsida</taxon>
        <taxon>eudicotyledons</taxon>
        <taxon>Gunneridae</taxon>
        <taxon>Pentapetalae</taxon>
        <taxon>rosids</taxon>
        <taxon>fabids</taxon>
        <taxon>Fabales</taxon>
        <taxon>Fabaceae</taxon>
        <taxon>Papilionoideae</taxon>
        <taxon>50 kb inversion clade</taxon>
        <taxon>NPAAA clade</taxon>
        <taxon>indigoferoid/millettioid clade</taxon>
        <taxon>Phaseoleae</taxon>
        <taxon>Flemingia</taxon>
    </lineage>
</organism>
<gene>
    <name evidence="1" type="ORF">Fmac_016741</name>
</gene>
<dbReference type="EMBL" id="JBGMDY010000005">
    <property type="protein sequence ID" value="KAL2335528.1"/>
    <property type="molecule type" value="Genomic_DNA"/>
</dbReference>
<comment type="caution">
    <text evidence="1">The sequence shown here is derived from an EMBL/GenBank/DDBJ whole genome shotgun (WGS) entry which is preliminary data.</text>
</comment>
<accession>A0ABD1MIB5</accession>
<evidence type="ECO:0000313" key="1">
    <source>
        <dbReference type="EMBL" id="KAL2335528.1"/>
    </source>
</evidence>
<dbReference type="AlphaFoldDB" id="A0ABD1MIB5"/>